<evidence type="ECO:0000256" key="6">
    <source>
        <dbReference type="ARBA" id="ARBA00022777"/>
    </source>
</evidence>
<dbReference type="InterPro" id="IPR041739">
    <property type="entry name" value="G5K_ProB"/>
</dbReference>
<dbReference type="Proteomes" id="UP000245383">
    <property type="component" value="Unassembled WGS sequence"/>
</dbReference>
<evidence type="ECO:0000313" key="11">
    <source>
        <dbReference type="Proteomes" id="UP000245383"/>
    </source>
</evidence>
<dbReference type="EMBL" id="MBFR01000386">
    <property type="protein sequence ID" value="PVU88425.1"/>
    <property type="molecule type" value="Genomic_DNA"/>
</dbReference>
<dbReference type="NCBIfam" id="TIGR01027">
    <property type="entry name" value="proB"/>
    <property type="match status" value="1"/>
</dbReference>
<organism evidence="10 11">
    <name type="scientific">Smittium simulii</name>
    <dbReference type="NCBI Taxonomy" id="133385"/>
    <lineage>
        <taxon>Eukaryota</taxon>
        <taxon>Fungi</taxon>
        <taxon>Fungi incertae sedis</taxon>
        <taxon>Zoopagomycota</taxon>
        <taxon>Kickxellomycotina</taxon>
        <taxon>Harpellomycetes</taxon>
        <taxon>Harpellales</taxon>
        <taxon>Legeriomycetaceae</taxon>
        <taxon>Smittium</taxon>
    </lineage>
</organism>
<evidence type="ECO:0000256" key="4">
    <source>
        <dbReference type="ARBA" id="ARBA00022679"/>
    </source>
</evidence>
<name>A0A2T9Y7X9_9FUNG</name>
<dbReference type="InterPro" id="IPR001057">
    <property type="entry name" value="Glu/AcGlu_kinase"/>
</dbReference>
<protein>
    <recommendedName>
        <fullName evidence="9">PUA domain-containing protein</fullName>
    </recommendedName>
</protein>
<dbReference type="FunFam" id="3.40.1160.10:FF:000018">
    <property type="entry name" value="Glutamate 5-kinase"/>
    <property type="match status" value="1"/>
</dbReference>
<evidence type="ECO:0000256" key="5">
    <source>
        <dbReference type="ARBA" id="ARBA00022741"/>
    </source>
</evidence>
<dbReference type="InterPro" id="IPR036393">
    <property type="entry name" value="AceGlu_kinase-like_sf"/>
</dbReference>
<keyword evidence="4" id="KW-0808">Transferase</keyword>
<dbReference type="GO" id="GO:0005829">
    <property type="term" value="C:cytosol"/>
    <property type="evidence" value="ECO:0007669"/>
    <property type="project" value="TreeGrafter"/>
</dbReference>
<proteinExistence type="inferred from homology"/>
<feature type="compositionally biased region" description="Polar residues" evidence="8">
    <location>
        <begin position="59"/>
        <end position="78"/>
    </location>
</feature>
<gene>
    <name evidence="10" type="ORF">BB561_005870</name>
</gene>
<dbReference type="CDD" id="cd04242">
    <property type="entry name" value="AAK_G5K_ProB"/>
    <property type="match status" value="1"/>
</dbReference>
<dbReference type="SUPFAM" id="SSF53633">
    <property type="entry name" value="Carbamate kinase-like"/>
    <property type="match status" value="1"/>
</dbReference>
<keyword evidence="11" id="KW-1185">Reference proteome</keyword>
<dbReference type="STRING" id="133385.A0A2T9Y7X9"/>
<dbReference type="InterPro" id="IPR001048">
    <property type="entry name" value="Asp/Glu/Uridylate_kinase"/>
</dbReference>
<keyword evidence="7" id="KW-0067">ATP-binding</keyword>
<feature type="compositionally biased region" description="Polar residues" evidence="8">
    <location>
        <begin position="18"/>
        <end position="36"/>
    </location>
</feature>
<dbReference type="Gene3D" id="2.30.130.10">
    <property type="entry name" value="PUA domain"/>
    <property type="match status" value="1"/>
</dbReference>
<evidence type="ECO:0000313" key="10">
    <source>
        <dbReference type="EMBL" id="PVU88425.1"/>
    </source>
</evidence>
<dbReference type="SMART" id="SM00359">
    <property type="entry name" value="PUA"/>
    <property type="match status" value="1"/>
</dbReference>
<feature type="domain" description="PUA" evidence="9">
    <location>
        <begin position="380"/>
        <end position="479"/>
    </location>
</feature>
<reference evidence="10 11" key="1">
    <citation type="journal article" date="2018" name="MBio">
        <title>Comparative Genomics Reveals the Core Gene Toolbox for the Fungus-Insect Symbiosis.</title>
        <authorList>
            <person name="Wang Y."/>
            <person name="Stata M."/>
            <person name="Wang W."/>
            <person name="Stajich J.E."/>
            <person name="White M.M."/>
            <person name="Moncalvo J.M."/>
        </authorList>
    </citation>
    <scope>NUCLEOTIDE SEQUENCE [LARGE SCALE GENOMIC DNA]</scope>
    <source>
        <strain evidence="10 11">SWE-8-4</strain>
    </source>
</reference>
<evidence type="ECO:0000256" key="7">
    <source>
        <dbReference type="ARBA" id="ARBA00022840"/>
    </source>
</evidence>
<dbReference type="GO" id="GO:0005524">
    <property type="term" value="F:ATP binding"/>
    <property type="evidence" value="ECO:0007669"/>
    <property type="project" value="UniProtKB-KW"/>
</dbReference>
<dbReference type="PANTHER" id="PTHR43654">
    <property type="entry name" value="GLUTAMATE 5-KINASE"/>
    <property type="match status" value="1"/>
</dbReference>
<dbReference type="SUPFAM" id="SSF88697">
    <property type="entry name" value="PUA domain-like"/>
    <property type="match status" value="1"/>
</dbReference>
<dbReference type="InterPro" id="IPR005715">
    <property type="entry name" value="Glu_5kinase/COase_Synthase"/>
</dbReference>
<dbReference type="GO" id="GO:0003723">
    <property type="term" value="F:RNA binding"/>
    <property type="evidence" value="ECO:0007669"/>
    <property type="project" value="InterPro"/>
</dbReference>
<keyword evidence="2" id="KW-0028">Amino-acid biosynthesis</keyword>
<dbReference type="Pfam" id="PF01472">
    <property type="entry name" value="PUA"/>
    <property type="match status" value="1"/>
</dbReference>
<accession>A0A2T9Y7X9</accession>
<feature type="compositionally biased region" description="Basic and acidic residues" evidence="8">
    <location>
        <begin position="1"/>
        <end position="12"/>
    </location>
</feature>
<sequence length="497" mass="53932">MTDSTLRSESDSAAKLGSQPQPSFTATVDPANTSAVEQLARDFNDLSIPKKHSTRSNPRRANNNTSKNLPSKSVSPSDSMPHLNVTKLDGLTIVLKIGTSSVCDPVTHVPLLSTLYSIVQVIHKLKLLGHNIVLVSSGAVGTGLKRLNIEQKPKEIAKLQAIAAVGQGRLMALWDNMFSYLDQPIAQVLLTRNDLSHPAQYVNAYNTFMELLSMGVIPIVNENDTVSLGQIRFGDNDTLSAITAGMIHADYLFLLTDVDCLYTDNPRNNPDAKRVLCVEDMKSLDGCVDATTAGSSVGTGGMATKLIAAELAMSAGVCTVITHSSKPHKIIDIIDFLSDPKNKPANTIIPEEILCTRFVPTEQSLGDRKWWIRHGMRKTGTIYVDYGALTAIAKYKKSLFAAGVVSVEGNFSPSQSVCVAIKTALIPPERLEKAQIKKDVLEIAYGLVNYSSTEISRIKGCKSTAFEAILGYIDTEEIIHRGNLVLGLNKLDFDLFS</sequence>
<dbReference type="InterPro" id="IPR002478">
    <property type="entry name" value="PUA"/>
</dbReference>
<comment type="caution">
    <text evidence="10">The sequence shown here is derived from an EMBL/GenBank/DDBJ whole genome shotgun (WGS) entry which is preliminary data.</text>
</comment>
<dbReference type="AlphaFoldDB" id="A0A2T9Y7X9"/>
<dbReference type="Pfam" id="PF00696">
    <property type="entry name" value="AA_kinase"/>
    <property type="match status" value="1"/>
</dbReference>
<dbReference type="PRINTS" id="PR00474">
    <property type="entry name" value="GLU5KINASE"/>
</dbReference>
<dbReference type="CDD" id="cd21157">
    <property type="entry name" value="PUA_G5K"/>
    <property type="match status" value="1"/>
</dbReference>
<dbReference type="PANTHER" id="PTHR43654:SF3">
    <property type="entry name" value="GLUTAMATE 5-KINASE"/>
    <property type="match status" value="1"/>
</dbReference>
<dbReference type="OrthoDB" id="409889at2759"/>
<keyword evidence="5" id="KW-0547">Nucleotide-binding</keyword>
<feature type="compositionally biased region" description="Basic residues" evidence="8">
    <location>
        <begin position="49"/>
        <end position="58"/>
    </location>
</feature>
<evidence type="ECO:0000256" key="3">
    <source>
        <dbReference type="ARBA" id="ARBA00022650"/>
    </source>
</evidence>
<dbReference type="InterPro" id="IPR019797">
    <property type="entry name" value="Glutamate_5-kinase_CS"/>
</dbReference>
<dbReference type="GO" id="GO:0004349">
    <property type="term" value="F:glutamate 5-kinase activity"/>
    <property type="evidence" value="ECO:0007669"/>
    <property type="project" value="InterPro"/>
</dbReference>
<dbReference type="InterPro" id="IPR036974">
    <property type="entry name" value="PUA_sf"/>
</dbReference>
<evidence type="ECO:0000256" key="2">
    <source>
        <dbReference type="ARBA" id="ARBA00022605"/>
    </source>
</evidence>
<dbReference type="GO" id="GO:1901607">
    <property type="term" value="P:alpha-amino acid biosynthetic process"/>
    <property type="evidence" value="ECO:0007669"/>
    <property type="project" value="UniProtKB-ARBA"/>
</dbReference>
<dbReference type="InterPro" id="IPR015947">
    <property type="entry name" value="PUA-like_sf"/>
</dbReference>
<evidence type="ECO:0000256" key="1">
    <source>
        <dbReference type="ARBA" id="ARBA00022490"/>
    </source>
</evidence>
<keyword evidence="6" id="KW-0418">Kinase</keyword>
<keyword evidence="1" id="KW-0963">Cytoplasm</keyword>
<evidence type="ECO:0000259" key="9">
    <source>
        <dbReference type="SMART" id="SM00359"/>
    </source>
</evidence>
<dbReference type="HAMAP" id="MF_00456">
    <property type="entry name" value="ProB"/>
    <property type="match status" value="1"/>
</dbReference>
<keyword evidence="3" id="KW-0641">Proline biosynthesis</keyword>
<dbReference type="PROSITE" id="PS50890">
    <property type="entry name" value="PUA"/>
    <property type="match status" value="1"/>
</dbReference>
<dbReference type="Gene3D" id="3.40.1160.10">
    <property type="entry name" value="Acetylglutamate kinase-like"/>
    <property type="match status" value="2"/>
</dbReference>
<feature type="region of interest" description="Disordered" evidence="8">
    <location>
        <begin position="1"/>
        <end position="81"/>
    </location>
</feature>
<dbReference type="PROSITE" id="PS00902">
    <property type="entry name" value="GLUTAMATE_5_KINASE"/>
    <property type="match status" value="1"/>
</dbReference>
<evidence type="ECO:0000256" key="8">
    <source>
        <dbReference type="SAM" id="MobiDB-lite"/>
    </source>
</evidence>